<feature type="domain" description="Protein kinase" evidence="11">
    <location>
        <begin position="82"/>
        <end position="587"/>
    </location>
</feature>
<dbReference type="SMART" id="SM00220">
    <property type="entry name" value="S_TKc"/>
    <property type="match status" value="1"/>
</dbReference>
<evidence type="ECO:0000256" key="10">
    <source>
        <dbReference type="SAM" id="MobiDB-lite"/>
    </source>
</evidence>
<dbReference type="GO" id="GO:0005524">
    <property type="term" value="F:ATP binding"/>
    <property type="evidence" value="ECO:0007669"/>
    <property type="project" value="UniProtKB-UniRule"/>
</dbReference>
<evidence type="ECO:0000256" key="3">
    <source>
        <dbReference type="ARBA" id="ARBA00022679"/>
    </source>
</evidence>
<dbReference type="AlphaFoldDB" id="A0A8D3DWJ6"/>
<dbReference type="Gene3D" id="3.30.200.20">
    <property type="entry name" value="Phosphorylase Kinase, domain 1"/>
    <property type="match status" value="1"/>
</dbReference>
<evidence type="ECO:0000313" key="13">
    <source>
        <dbReference type="Proteomes" id="UP000694558"/>
    </source>
</evidence>
<dbReference type="InterPro" id="IPR051334">
    <property type="entry name" value="SRPK"/>
</dbReference>
<evidence type="ECO:0000256" key="6">
    <source>
        <dbReference type="ARBA" id="ARBA00022840"/>
    </source>
</evidence>
<feature type="compositionally biased region" description="Acidic residues" evidence="10">
    <location>
        <begin position="291"/>
        <end position="301"/>
    </location>
</feature>
<dbReference type="EC" id="2.7.11.1" evidence="1"/>
<keyword evidence="3" id="KW-0808">Transferase</keyword>
<dbReference type="PANTHER" id="PTHR47634:SF4">
    <property type="entry name" value="SRSF PROTEIN KINASE 1"/>
    <property type="match status" value="1"/>
</dbReference>
<dbReference type="GeneTree" id="ENSGT00940000166975"/>
<evidence type="ECO:0000256" key="4">
    <source>
        <dbReference type="ARBA" id="ARBA00022741"/>
    </source>
</evidence>
<evidence type="ECO:0000256" key="1">
    <source>
        <dbReference type="ARBA" id="ARBA00012513"/>
    </source>
</evidence>
<dbReference type="InterPro" id="IPR011009">
    <property type="entry name" value="Kinase-like_dom_sf"/>
</dbReference>
<reference evidence="12" key="1">
    <citation type="submission" date="2023-05" db="EMBL/GenBank/DDBJ databases">
        <title>High-quality long-read genome of Scophthalmus maximus.</title>
        <authorList>
            <person name="Lien S."/>
            <person name="Martinez P."/>
        </authorList>
    </citation>
    <scope>NUCLEOTIDE SEQUENCE [LARGE SCALE GENOMIC DNA]</scope>
</reference>
<feature type="compositionally biased region" description="Low complexity" evidence="10">
    <location>
        <begin position="23"/>
        <end position="36"/>
    </location>
</feature>
<dbReference type="GO" id="GO:0000245">
    <property type="term" value="P:spliceosomal complex assembly"/>
    <property type="evidence" value="ECO:0007669"/>
    <property type="project" value="TreeGrafter"/>
</dbReference>
<evidence type="ECO:0000256" key="9">
    <source>
        <dbReference type="PROSITE-ProRule" id="PRU10141"/>
    </source>
</evidence>
<evidence type="ECO:0000256" key="5">
    <source>
        <dbReference type="ARBA" id="ARBA00022777"/>
    </source>
</evidence>
<feature type="binding site" evidence="9">
    <location>
        <position position="111"/>
    </location>
    <ligand>
        <name>ATP</name>
        <dbReference type="ChEBI" id="CHEBI:30616"/>
    </ligand>
</feature>
<comment type="catalytic activity">
    <reaction evidence="8">
        <text>L-seryl-[protein] + ATP = O-phospho-L-seryl-[protein] + ADP + H(+)</text>
        <dbReference type="Rhea" id="RHEA:17989"/>
        <dbReference type="Rhea" id="RHEA-COMP:9863"/>
        <dbReference type="Rhea" id="RHEA-COMP:11604"/>
        <dbReference type="ChEBI" id="CHEBI:15378"/>
        <dbReference type="ChEBI" id="CHEBI:29999"/>
        <dbReference type="ChEBI" id="CHEBI:30616"/>
        <dbReference type="ChEBI" id="CHEBI:83421"/>
        <dbReference type="ChEBI" id="CHEBI:456216"/>
        <dbReference type="EC" id="2.7.11.1"/>
    </reaction>
</comment>
<dbReference type="FunFam" id="3.30.200.20:FF:000163">
    <property type="entry name" value="SRSF protein kinase 2 isoform X1"/>
    <property type="match status" value="1"/>
</dbReference>
<feature type="compositionally biased region" description="Acidic residues" evidence="10">
    <location>
        <begin position="43"/>
        <end position="62"/>
    </location>
</feature>
<dbReference type="GO" id="GO:0004674">
    <property type="term" value="F:protein serine/threonine kinase activity"/>
    <property type="evidence" value="ECO:0007669"/>
    <property type="project" value="UniProtKB-KW"/>
</dbReference>
<comment type="catalytic activity">
    <reaction evidence="7">
        <text>L-threonyl-[protein] + ATP = O-phospho-L-threonyl-[protein] + ADP + H(+)</text>
        <dbReference type="Rhea" id="RHEA:46608"/>
        <dbReference type="Rhea" id="RHEA-COMP:11060"/>
        <dbReference type="Rhea" id="RHEA-COMP:11605"/>
        <dbReference type="ChEBI" id="CHEBI:15378"/>
        <dbReference type="ChEBI" id="CHEBI:30013"/>
        <dbReference type="ChEBI" id="CHEBI:30616"/>
        <dbReference type="ChEBI" id="CHEBI:61977"/>
        <dbReference type="ChEBI" id="CHEBI:456216"/>
        <dbReference type="EC" id="2.7.11.1"/>
    </reaction>
</comment>
<dbReference type="PROSITE" id="PS00108">
    <property type="entry name" value="PROTEIN_KINASE_ST"/>
    <property type="match status" value="1"/>
</dbReference>
<evidence type="ECO:0000256" key="7">
    <source>
        <dbReference type="ARBA" id="ARBA00047899"/>
    </source>
</evidence>
<feature type="region of interest" description="Disordered" evidence="10">
    <location>
        <begin position="285"/>
        <end position="308"/>
    </location>
</feature>
<feature type="region of interest" description="Disordered" evidence="10">
    <location>
        <begin position="1"/>
        <end position="66"/>
    </location>
</feature>
<dbReference type="Proteomes" id="UP000694558">
    <property type="component" value="Chromosome 11"/>
</dbReference>
<dbReference type="CDD" id="cd14216">
    <property type="entry name" value="STKc_SRPK1"/>
    <property type="match status" value="1"/>
</dbReference>
<dbReference type="InterPro" id="IPR017441">
    <property type="entry name" value="Protein_kinase_ATP_BS"/>
</dbReference>
<dbReference type="FunFam" id="1.10.510.10:FF:000275">
    <property type="entry name" value="SRSF protein kinase 2 isoform X3"/>
    <property type="match status" value="2"/>
</dbReference>
<keyword evidence="6 9" id="KW-0067">ATP-binding</keyword>
<dbReference type="InterPro" id="IPR008271">
    <property type="entry name" value="Ser/Thr_kinase_AS"/>
</dbReference>
<keyword evidence="2" id="KW-0723">Serine/threonine-protein kinase</keyword>
<feature type="region of interest" description="Disordered" evidence="10">
    <location>
        <begin position="239"/>
        <end position="265"/>
    </location>
</feature>
<feature type="compositionally biased region" description="Basic residues" evidence="10">
    <location>
        <begin position="256"/>
        <end position="265"/>
    </location>
</feature>
<proteinExistence type="predicted"/>
<accession>A0A8D3DWJ6</accession>
<reference evidence="12" key="2">
    <citation type="submission" date="2025-08" db="UniProtKB">
        <authorList>
            <consortium name="Ensembl"/>
        </authorList>
    </citation>
    <scope>IDENTIFICATION</scope>
</reference>
<evidence type="ECO:0000256" key="2">
    <source>
        <dbReference type="ARBA" id="ARBA00022527"/>
    </source>
</evidence>
<keyword evidence="5" id="KW-0418">Kinase</keyword>
<keyword evidence="4 9" id="KW-0547">Nucleotide-binding</keyword>
<name>A0A8D3DWJ6_SCOMX</name>
<dbReference type="Gene3D" id="1.10.510.10">
    <property type="entry name" value="Transferase(Phosphotransferase) domain 1"/>
    <property type="match status" value="2"/>
</dbReference>
<organism evidence="12 13">
    <name type="scientific">Scophthalmus maximus</name>
    <name type="common">Turbot</name>
    <name type="synonym">Psetta maxima</name>
    <dbReference type="NCBI Taxonomy" id="52904"/>
    <lineage>
        <taxon>Eukaryota</taxon>
        <taxon>Metazoa</taxon>
        <taxon>Chordata</taxon>
        <taxon>Craniata</taxon>
        <taxon>Vertebrata</taxon>
        <taxon>Euteleostomi</taxon>
        <taxon>Actinopterygii</taxon>
        <taxon>Neopterygii</taxon>
        <taxon>Teleostei</taxon>
        <taxon>Neoteleostei</taxon>
        <taxon>Acanthomorphata</taxon>
        <taxon>Carangaria</taxon>
        <taxon>Pleuronectiformes</taxon>
        <taxon>Pleuronectoidei</taxon>
        <taxon>Scophthalmidae</taxon>
        <taxon>Scophthalmus</taxon>
    </lineage>
</organism>
<dbReference type="PROSITE" id="PS50011">
    <property type="entry name" value="PROTEIN_KINASE_DOM"/>
    <property type="match status" value="1"/>
</dbReference>
<gene>
    <name evidence="12" type="primary">srpk1a</name>
</gene>
<protein>
    <recommendedName>
        <fullName evidence="1">non-specific serine/threonine protein kinase</fullName>
        <ecNumber evidence="1">2.7.11.1</ecNumber>
    </recommendedName>
</protein>
<dbReference type="PROSITE" id="PS00107">
    <property type="entry name" value="PROTEIN_KINASE_ATP"/>
    <property type="match status" value="1"/>
</dbReference>
<dbReference type="Pfam" id="PF00069">
    <property type="entry name" value="Pkinase"/>
    <property type="match status" value="2"/>
</dbReference>
<evidence type="ECO:0000259" key="11">
    <source>
        <dbReference type="PROSITE" id="PS50011"/>
    </source>
</evidence>
<dbReference type="SUPFAM" id="SSF56112">
    <property type="entry name" value="Protein kinase-like (PK-like)"/>
    <property type="match status" value="2"/>
</dbReference>
<dbReference type="InterPro" id="IPR000719">
    <property type="entry name" value="Prot_kinase_dom"/>
</dbReference>
<dbReference type="GO" id="GO:0005737">
    <property type="term" value="C:cytoplasm"/>
    <property type="evidence" value="ECO:0007669"/>
    <property type="project" value="TreeGrafter"/>
</dbReference>
<evidence type="ECO:0000313" key="12">
    <source>
        <dbReference type="Ensembl" id="ENSSMAP00000063905.1"/>
    </source>
</evidence>
<feature type="compositionally biased region" description="Basic residues" evidence="10">
    <location>
        <begin position="10"/>
        <end position="22"/>
    </location>
</feature>
<dbReference type="Ensembl" id="ENSSMAT00000071570.1">
    <property type="protein sequence ID" value="ENSSMAP00000063905.1"/>
    <property type="gene ID" value="ENSSMAG00000019272.2"/>
</dbReference>
<evidence type="ECO:0000256" key="8">
    <source>
        <dbReference type="ARBA" id="ARBA00048679"/>
    </source>
</evidence>
<sequence>MERKVLAIQARKKRAKAKKTSKKQQPANPRARQQPQHEASPQDPEEPEEILGSDDEEQEDPNDYCKGGYHHVKVGDLYNGKYHVIRKLGWGHFSTVWLAWDIQVKRFVAMKVVKSAEHYTETAVDEIKLLRSVRNSGPNDPNREMVVQLLDDFKISGVNGTHVCMVFEVLGHHLLKWIIKSNYQGLPLPCVKSIIRQVLQGLDYLHTKCEIIHTDIKPENILMSVDEPYVRKLAAEATEWQKAGAPPPSGSAIKMSKNKKKKLKKKQKRQAELLEKCIMDLEKMDKTTETREEEDDEDEDPQSPKGRVCAPLRQVSLQELENDDTGGKNSVVVVKHTKKMIMLSHVNFGILIDCCWIFLSILICLCLSLCSDVGKLTAGALLVNPLEPLNADKIKVKIADLGNACWVNKHFTEDIQTRQYRSLEVLIGAGYSTPADIWSTACMAFELSTGDYLFEPHSGEDYSRDEDHLALMIELLGKIPRHYALSGKYSQEYFTNRDHIALIIELLGSVPRKLIVTGKYSKDFFTKKGDLKHITKLKPWGLLEVLVDKYEWPREEADCFTDFLLPMLELIPEKRATAADCLRHPWLAL</sequence>
<dbReference type="GO" id="GO:0050684">
    <property type="term" value="P:regulation of mRNA processing"/>
    <property type="evidence" value="ECO:0007669"/>
    <property type="project" value="TreeGrafter"/>
</dbReference>
<dbReference type="PANTHER" id="PTHR47634">
    <property type="entry name" value="PROTEIN KINASE DOMAIN-CONTAINING PROTEIN-RELATED"/>
    <property type="match status" value="1"/>
</dbReference>
<dbReference type="GO" id="GO:0035556">
    <property type="term" value="P:intracellular signal transduction"/>
    <property type="evidence" value="ECO:0007669"/>
    <property type="project" value="TreeGrafter"/>
</dbReference>
<dbReference type="GO" id="GO:0005634">
    <property type="term" value="C:nucleus"/>
    <property type="evidence" value="ECO:0007669"/>
    <property type="project" value="TreeGrafter"/>
</dbReference>
<dbReference type="FunFam" id="1.10.510.10:FF:000293">
    <property type="entry name" value="SRSF protein kinase 1"/>
    <property type="match status" value="1"/>
</dbReference>